<evidence type="ECO:0000313" key="8">
    <source>
        <dbReference type="EMBL" id="MFA1543133.1"/>
    </source>
</evidence>
<feature type="domain" description="RDD" evidence="7">
    <location>
        <begin position="2"/>
        <end position="135"/>
    </location>
</feature>
<evidence type="ECO:0000256" key="6">
    <source>
        <dbReference type="SAM" id="Phobius"/>
    </source>
</evidence>
<evidence type="ECO:0000256" key="1">
    <source>
        <dbReference type="ARBA" id="ARBA00004651"/>
    </source>
</evidence>
<comment type="caution">
    <text evidence="8">The sequence shown here is derived from an EMBL/GenBank/DDBJ whole genome shotgun (WGS) entry which is preliminary data.</text>
</comment>
<dbReference type="EMBL" id="JAXCEI010000016">
    <property type="protein sequence ID" value="MFA1543133.1"/>
    <property type="molecule type" value="Genomic_DNA"/>
</dbReference>
<name>A0ABV4QJG8_9ACTN</name>
<keyword evidence="5 6" id="KW-0472">Membrane</keyword>
<reference evidence="8 9" key="1">
    <citation type="submission" date="2023-11" db="EMBL/GenBank/DDBJ databases">
        <title>Actinomadura monticuli sp. nov., isolated from volcanic ash.</title>
        <authorList>
            <person name="Lee S.D."/>
            <person name="Yang H."/>
            <person name="Kim I.S."/>
        </authorList>
    </citation>
    <scope>NUCLEOTIDE SEQUENCE [LARGE SCALE GENOMIC DNA]</scope>
    <source>
        <strain evidence="8 9">DLS-62</strain>
    </source>
</reference>
<feature type="transmembrane region" description="Helical" evidence="6">
    <location>
        <begin position="12"/>
        <end position="32"/>
    </location>
</feature>
<dbReference type="InterPro" id="IPR051791">
    <property type="entry name" value="Pra-immunoreactive"/>
</dbReference>
<organism evidence="8 9">
    <name type="scientific">Actinomadura monticuli</name>
    <dbReference type="NCBI Taxonomy" id="3097367"/>
    <lineage>
        <taxon>Bacteria</taxon>
        <taxon>Bacillati</taxon>
        <taxon>Actinomycetota</taxon>
        <taxon>Actinomycetes</taxon>
        <taxon>Streptosporangiales</taxon>
        <taxon>Thermomonosporaceae</taxon>
        <taxon>Actinomadura</taxon>
    </lineage>
</organism>
<dbReference type="RefSeq" id="WP_371953636.1">
    <property type="nucleotide sequence ID" value="NZ_JAXCEI010000016.1"/>
</dbReference>
<evidence type="ECO:0000259" key="7">
    <source>
        <dbReference type="Pfam" id="PF06271"/>
    </source>
</evidence>
<keyword evidence="3 6" id="KW-0812">Transmembrane</keyword>
<dbReference type="Pfam" id="PF06271">
    <property type="entry name" value="RDD"/>
    <property type="match status" value="1"/>
</dbReference>
<accession>A0ABV4QJG8</accession>
<keyword evidence="9" id="KW-1185">Reference proteome</keyword>
<evidence type="ECO:0000256" key="2">
    <source>
        <dbReference type="ARBA" id="ARBA00022475"/>
    </source>
</evidence>
<dbReference type="InterPro" id="IPR010432">
    <property type="entry name" value="RDD"/>
</dbReference>
<gene>
    <name evidence="8" type="ORF">SM611_29745</name>
</gene>
<evidence type="ECO:0000313" key="9">
    <source>
        <dbReference type="Proteomes" id="UP001569963"/>
    </source>
</evidence>
<comment type="subcellular location">
    <subcellularLocation>
        <location evidence="1">Cell membrane</location>
        <topology evidence="1">Multi-pass membrane protein</topology>
    </subcellularLocation>
</comment>
<keyword evidence="2" id="KW-1003">Cell membrane</keyword>
<dbReference type="PANTHER" id="PTHR36115">
    <property type="entry name" value="PROLINE-RICH ANTIGEN HOMOLOG-RELATED"/>
    <property type="match status" value="1"/>
</dbReference>
<protein>
    <submittedName>
        <fullName evidence="8">RDD family protein</fullName>
    </submittedName>
</protein>
<proteinExistence type="predicted"/>
<dbReference type="PANTHER" id="PTHR36115:SF6">
    <property type="entry name" value="PROLINE-RICH ANTIGEN HOMOLOG"/>
    <property type="match status" value="1"/>
</dbReference>
<evidence type="ECO:0000256" key="4">
    <source>
        <dbReference type="ARBA" id="ARBA00022989"/>
    </source>
</evidence>
<dbReference type="Proteomes" id="UP001569963">
    <property type="component" value="Unassembled WGS sequence"/>
</dbReference>
<evidence type="ECO:0000256" key="5">
    <source>
        <dbReference type="ARBA" id="ARBA00023136"/>
    </source>
</evidence>
<evidence type="ECO:0000256" key="3">
    <source>
        <dbReference type="ARBA" id="ARBA00022692"/>
    </source>
</evidence>
<sequence length="374" mass="39898">MASTRQRVAARAVDFLVAVLVLLAAVSPVYAFVFLAEGFSSSQMLWVAVPVTLLAMVGPALLRVGAIARWGCTLGQRVAGIRVVCVEDGTRPPGWRRSFRRYTLPRASSSVPLITDPWAHRKDERLGQCLHDRRAKTVVVRAEAPPAPVEAGGLAALKPSGSVASSTDHVRRWERRELRWRVAIGSVAGVLGVTVLAAPVGIPLMAAGSSAEGSAAFEVNTFYDDDVRFTNAFGGRSETYERTAAEVLDDEDGCRAGATNERARGVLRQRGCEGRIEIAFRTAGGVLVSSHVLRFGDTAAARDAARLLRHTDLRFVPGGGVDPPGGAQVGQVGSEDRYVVATTAVSPAQPDAAGKAKNAFRFIHVPTLNVILWL</sequence>
<keyword evidence="4 6" id="KW-1133">Transmembrane helix</keyword>
<feature type="transmembrane region" description="Helical" evidence="6">
    <location>
        <begin position="44"/>
        <end position="62"/>
    </location>
</feature>
<feature type="transmembrane region" description="Helical" evidence="6">
    <location>
        <begin position="180"/>
        <end position="202"/>
    </location>
</feature>